<dbReference type="Proteomes" id="UP000480556">
    <property type="component" value="Unassembled WGS sequence"/>
</dbReference>
<evidence type="ECO:0000259" key="2">
    <source>
        <dbReference type="PROSITE" id="PS51186"/>
    </source>
</evidence>
<dbReference type="Proteomes" id="UP000327478">
    <property type="component" value="Chromosome"/>
</dbReference>
<dbReference type="PANTHER" id="PTHR13947:SF37">
    <property type="entry name" value="LD18367P"/>
    <property type="match status" value="1"/>
</dbReference>
<evidence type="ECO:0000313" key="4">
    <source>
        <dbReference type="EMBL" id="QGA11146.1"/>
    </source>
</evidence>
<evidence type="ECO:0000313" key="5">
    <source>
        <dbReference type="Proteomes" id="UP000327478"/>
    </source>
</evidence>
<keyword evidence="5" id="KW-1185">Reference proteome</keyword>
<protein>
    <submittedName>
        <fullName evidence="3">GNAT family N-acetyltransferase</fullName>
    </submittedName>
</protein>
<dbReference type="Gene3D" id="3.40.630.30">
    <property type="match status" value="1"/>
</dbReference>
<dbReference type="EMBL" id="WITK01000014">
    <property type="protein sequence ID" value="MQW92511.1"/>
    <property type="molecule type" value="Genomic_DNA"/>
</dbReference>
<dbReference type="CDD" id="cd04301">
    <property type="entry name" value="NAT_SF"/>
    <property type="match status" value="1"/>
</dbReference>
<sequence>MFSIRPIRHEDNPQIARIIREVSVEFGLAAESGFAVGDTILDQLFEVYDQEHSQYWVIVDENDQVLGGGGIAPLKGDEYTLEIQKMYFLTEIRQHGFAKKLLHLAFEFAKKQNFNQIYLETTKSLWQAVKLYEKLGFVHLSHPMGNTGHSAACEIWMSKNLIQ</sequence>
<evidence type="ECO:0000313" key="6">
    <source>
        <dbReference type="Proteomes" id="UP000480556"/>
    </source>
</evidence>
<dbReference type="PANTHER" id="PTHR13947">
    <property type="entry name" value="GNAT FAMILY N-ACETYLTRANSFERASE"/>
    <property type="match status" value="1"/>
</dbReference>
<dbReference type="SUPFAM" id="SSF55729">
    <property type="entry name" value="Acyl-CoA N-acyltransferases (Nat)"/>
    <property type="match status" value="1"/>
</dbReference>
<dbReference type="EMBL" id="CP045650">
    <property type="protein sequence ID" value="QGA11146.1"/>
    <property type="molecule type" value="Genomic_DNA"/>
</dbReference>
<organism evidence="3 6">
    <name type="scientific">Acinetobacter wanghuae</name>
    <dbReference type="NCBI Taxonomy" id="2662362"/>
    <lineage>
        <taxon>Bacteria</taxon>
        <taxon>Pseudomonadati</taxon>
        <taxon>Pseudomonadota</taxon>
        <taxon>Gammaproteobacteria</taxon>
        <taxon>Moraxellales</taxon>
        <taxon>Moraxellaceae</taxon>
        <taxon>Acinetobacter</taxon>
    </lineage>
</organism>
<evidence type="ECO:0000256" key="1">
    <source>
        <dbReference type="ARBA" id="ARBA00022679"/>
    </source>
</evidence>
<dbReference type="InterPro" id="IPR016181">
    <property type="entry name" value="Acyl_CoA_acyltransferase"/>
</dbReference>
<accession>A0A5Q0P2Z2</accession>
<dbReference type="InterPro" id="IPR000182">
    <property type="entry name" value="GNAT_dom"/>
</dbReference>
<feature type="domain" description="N-acetyltransferase" evidence="2">
    <location>
        <begin position="2"/>
        <end position="162"/>
    </location>
</feature>
<dbReference type="RefSeq" id="WP_153371540.1">
    <property type="nucleotide sequence ID" value="NZ_CP045650.1"/>
</dbReference>
<gene>
    <name evidence="4" type="ORF">GFH30_06960</name>
    <name evidence="3" type="ORF">GHJ48_08950</name>
</gene>
<keyword evidence="1" id="KW-0808">Transferase</keyword>
<name>A0A5Q0P2Z2_9GAMM</name>
<dbReference type="GO" id="GO:0008080">
    <property type="term" value="F:N-acetyltransferase activity"/>
    <property type="evidence" value="ECO:0007669"/>
    <property type="project" value="InterPro"/>
</dbReference>
<evidence type="ECO:0000313" key="3">
    <source>
        <dbReference type="EMBL" id="MQW92511.1"/>
    </source>
</evidence>
<reference evidence="5 6" key="1">
    <citation type="submission" date="2019-10" db="EMBL/GenBank/DDBJ databases">
        <authorList>
            <person name="Dong K."/>
        </authorList>
    </citation>
    <scope>NUCLEOTIDE SEQUENCE [LARGE SCALE GENOMIC DNA]</scope>
    <source>
        <strain evidence="4">Dk386</strain>
        <strain evidence="5">dk386</strain>
        <strain evidence="3">Dk771</strain>
        <strain evidence="6">dk771</strain>
    </source>
</reference>
<dbReference type="PROSITE" id="PS51186">
    <property type="entry name" value="GNAT"/>
    <property type="match status" value="1"/>
</dbReference>
<dbReference type="Pfam" id="PF00583">
    <property type="entry name" value="Acetyltransf_1"/>
    <property type="match status" value="1"/>
</dbReference>
<proteinExistence type="predicted"/>
<dbReference type="AlphaFoldDB" id="A0A5Q0P2Z2"/>
<dbReference type="InterPro" id="IPR050769">
    <property type="entry name" value="NAT_camello-type"/>
</dbReference>